<accession>A0ACC0GZV8</accession>
<protein>
    <submittedName>
        <fullName evidence="1">Uncharacterized protein</fullName>
    </submittedName>
</protein>
<comment type="caution">
    <text evidence="1">The sequence shown here is derived from an EMBL/GenBank/DDBJ whole genome shotgun (WGS) entry which is preliminary data.</text>
</comment>
<dbReference type="Proteomes" id="UP001060215">
    <property type="component" value="Chromosome 7"/>
</dbReference>
<dbReference type="EMBL" id="CM045764">
    <property type="protein sequence ID" value="KAI8005691.1"/>
    <property type="molecule type" value="Genomic_DNA"/>
</dbReference>
<proteinExistence type="predicted"/>
<organism evidence="1 2">
    <name type="scientific">Camellia lanceoleosa</name>
    <dbReference type="NCBI Taxonomy" id="1840588"/>
    <lineage>
        <taxon>Eukaryota</taxon>
        <taxon>Viridiplantae</taxon>
        <taxon>Streptophyta</taxon>
        <taxon>Embryophyta</taxon>
        <taxon>Tracheophyta</taxon>
        <taxon>Spermatophyta</taxon>
        <taxon>Magnoliopsida</taxon>
        <taxon>eudicotyledons</taxon>
        <taxon>Gunneridae</taxon>
        <taxon>Pentapetalae</taxon>
        <taxon>asterids</taxon>
        <taxon>Ericales</taxon>
        <taxon>Theaceae</taxon>
        <taxon>Camellia</taxon>
    </lineage>
</organism>
<evidence type="ECO:0000313" key="1">
    <source>
        <dbReference type="EMBL" id="KAI8005691.1"/>
    </source>
</evidence>
<gene>
    <name evidence="1" type="ORF">LOK49_LG07G00339</name>
</gene>
<name>A0ACC0GZV8_9ERIC</name>
<sequence>MVNAIGDTSESMDIMRRQTLMTAQTQIYGVDTSLTPSECIGGTPGVIEIMKTQQSMSATNQIYGAVPSYFVDFNVQMDQNESRFYVDGLIFFGNVLSCRIGLGASMGFNGSKHIYRVKPLSFVPSCTFSESLRALLTPTHFGSYNKKSRSPTSFSIFR</sequence>
<keyword evidence="2" id="KW-1185">Reference proteome</keyword>
<reference evidence="1 2" key="1">
    <citation type="journal article" date="2022" name="Plant J.">
        <title>Chromosome-level genome of Camellia lanceoleosa provides a valuable resource for understanding genome evolution and self-incompatibility.</title>
        <authorList>
            <person name="Gong W."/>
            <person name="Xiao S."/>
            <person name="Wang L."/>
            <person name="Liao Z."/>
            <person name="Chang Y."/>
            <person name="Mo W."/>
            <person name="Hu G."/>
            <person name="Li W."/>
            <person name="Zhao G."/>
            <person name="Zhu H."/>
            <person name="Hu X."/>
            <person name="Ji K."/>
            <person name="Xiang X."/>
            <person name="Song Q."/>
            <person name="Yuan D."/>
            <person name="Jin S."/>
            <person name="Zhang L."/>
        </authorList>
    </citation>
    <scope>NUCLEOTIDE SEQUENCE [LARGE SCALE GENOMIC DNA]</scope>
    <source>
        <strain evidence="1">SQ_2022a</strain>
    </source>
</reference>
<evidence type="ECO:0000313" key="2">
    <source>
        <dbReference type="Proteomes" id="UP001060215"/>
    </source>
</evidence>